<dbReference type="SMART" id="SM00166">
    <property type="entry name" value="UBX"/>
    <property type="match status" value="1"/>
</dbReference>
<dbReference type="InterPro" id="IPR006553">
    <property type="entry name" value="Leu-rich_rpt_Cys-con_subtyp"/>
</dbReference>
<dbReference type="InterPro" id="IPR032675">
    <property type="entry name" value="LRR_dom_sf"/>
</dbReference>
<dbReference type="Gene3D" id="3.10.20.90">
    <property type="entry name" value="Phosphatidylinositol 3-kinase Catalytic Subunit, Chain A, domain 1"/>
    <property type="match status" value="1"/>
</dbReference>
<dbReference type="CDD" id="cd01767">
    <property type="entry name" value="UBX"/>
    <property type="match status" value="1"/>
</dbReference>
<dbReference type="Proteomes" id="UP000053201">
    <property type="component" value="Unassembled WGS sequence"/>
</dbReference>
<evidence type="ECO:0000313" key="4">
    <source>
        <dbReference type="EMBL" id="KNC97182.1"/>
    </source>
</evidence>
<dbReference type="InterPro" id="IPR015940">
    <property type="entry name" value="UBA"/>
</dbReference>
<dbReference type="GeneID" id="27690778"/>
<reference evidence="4 5" key="1">
    <citation type="submission" date="2009-08" db="EMBL/GenBank/DDBJ databases">
        <title>The Genome Sequence of Spizellomyces punctatus strain DAOM BR117.</title>
        <authorList>
            <consortium name="The Broad Institute Genome Sequencing Platform"/>
            <person name="Russ C."/>
            <person name="Cuomo C."/>
            <person name="Shea T."/>
            <person name="Young S.K."/>
            <person name="Zeng Q."/>
            <person name="Koehrsen M."/>
            <person name="Haas B."/>
            <person name="Borodovsky M."/>
            <person name="Guigo R."/>
            <person name="Alvarado L."/>
            <person name="Berlin A."/>
            <person name="Bochicchio J."/>
            <person name="Borenstein D."/>
            <person name="Chapman S."/>
            <person name="Chen Z."/>
            <person name="Engels R."/>
            <person name="Freedman E."/>
            <person name="Gellesch M."/>
            <person name="Goldberg J."/>
            <person name="Griggs A."/>
            <person name="Gujja S."/>
            <person name="Heiman D."/>
            <person name="Hepburn T."/>
            <person name="Howarth C."/>
            <person name="Jen D."/>
            <person name="Larson L."/>
            <person name="Lewis B."/>
            <person name="Mehta T."/>
            <person name="Park D."/>
            <person name="Pearson M."/>
            <person name="Roberts A."/>
            <person name="Saif S."/>
            <person name="Shenoy N."/>
            <person name="Sisk P."/>
            <person name="Stolte C."/>
            <person name="Sykes S."/>
            <person name="Thomson T."/>
            <person name="Walk T."/>
            <person name="White J."/>
            <person name="Yandava C."/>
            <person name="Burger G."/>
            <person name="Gray M.W."/>
            <person name="Holland P.W.H."/>
            <person name="King N."/>
            <person name="Lang F.B.F."/>
            <person name="Roger A.J."/>
            <person name="Ruiz-Trillo I."/>
            <person name="Lander E."/>
            <person name="Nusbaum C."/>
        </authorList>
    </citation>
    <scope>NUCLEOTIDE SEQUENCE [LARGE SCALE GENOMIC DNA]</scope>
    <source>
        <strain evidence="4 5">DAOM BR117</strain>
    </source>
</reference>
<keyword evidence="5" id="KW-1185">Reference proteome</keyword>
<feature type="domain" description="UBX" evidence="3">
    <location>
        <begin position="200"/>
        <end position="277"/>
    </location>
</feature>
<dbReference type="eggNOG" id="KOG1947">
    <property type="taxonomic scope" value="Eukaryota"/>
</dbReference>
<dbReference type="SMART" id="SM00367">
    <property type="entry name" value="LRR_CC"/>
    <property type="match status" value="5"/>
</dbReference>
<dbReference type="SUPFAM" id="SSF54236">
    <property type="entry name" value="Ubiquitin-like"/>
    <property type="match status" value="1"/>
</dbReference>
<evidence type="ECO:0000259" key="2">
    <source>
        <dbReference type="PROSITE" id="PS50030"/>
    </source>
</evidence>
<dbReference type="GO" id="GO:0019005">
    <property type="term" value="C:SCF ubiquitin ligase complex"/>
    <property type="evidence" value="ECO:0007669"/>
    <property type="project" value="TreeGrafter"/>
</dbReference>
<dbReference type="Gene3D" id="3.80.10.10">
    <property type="entry name" value="Ribonuclease Inhibitor"/>
    <property type="match status" value="2"/>
</dbReference>
<dbReference type="PANTHER" id="PTHR13318">
    <property type="entry name" value="PARTNER OF PAIRED, ISOFORM B-RELATED"/>
    <property type="match status" value="1"/>
</dbReference>
<proteinExistence type="predicted"/>
<dbReference type="PANTHER" id="PTHR13318:SF247">
    <property type="entry name" value="GH16156P"/>
    <property type="match status" value="1"/>
</dbReference>
<evidence type="ECO:0000256" key="1">
    <source>
        <dbReference type="SAM" id="MobiDB-lite"/>
    </source>
</evidence>
<dbReference type="SUPFAM" id="SSF52047">
    <property type="entry name" value="RNI-like"/>
    <property type="match status" value="2"/>
</dbReference>
<dbReference type="InterPro" id="IPR009060">
    <property type="entry name" value="UBA-like_sf"/>
</dbReference>
<dbReference type="InParanoid" id="A0A0L0H7I7"/>
<evidence type="ECO:0000259" key="3">
    <source>
        <dbReference type="PROSITE" id="PS50033"/>
    </source>
</evidence>
<accession>A0A0L0H7I7</accession>
<dbReference type="EMBL" id="KQ257465">
    <property type="protein sequence ID" value="KNC97182.1"/>
    <property type="molecule type" value="Genomic_DNA"/>
</dbReference>
<dbReference type="SUPFAM" id="SSF46934">
    <property type="entry name" value="UBA-like"/>
    <property type="match status" value="1"/>
</dbReference>
<feature type="region of interest" description="Disordered" evidence="1">
    <location>
        <begin position="164"/>
        <end position="193"/>
    </location>
</feature>
<dbReference type="VEuPathDB" id="FungiDB:SPPG_07569"/>
<dbReference type="Pfam" id="PF13516">
    <property type="entry name" value="LRR_6"/>
    <property type="match status" value="3"/>
</dbReference>
<dbReference type="Gene3D" id="1.10.8.10">
    <property type="entry name" value="DNA helicase RuvA subunit, C-terminal domain"/>
    <property type="match status" value="1"/>
</dbReference>
<organism evidence="4 5">
    <name type="scientific">Spizellomyces punctatus (strain DAOM BR117)</name>
    <dbReference type="NCBI Taxonomy" id="645134"/>
    <lineage>
        <taxon>Eukaryota</taxon>
        <taxon>Fungi</taxon>
        <taxon>Fungi incertae sedis</taxon>
        <taxon>Chytridiomycota</taxon>
        <taxon>Chytridiomycota incertae sedis</taxon>
        <taxon>Chytridiomycetes</taxon>
        <taxon>Spizellomycetales</taxon>
        <taxon>Spizellomycetaceae</taxon>
        <taxon>Spizellomyces</taxon>
    </lineage>
</organism>
<dbReference type="InterPro" id="IPR029071">
    <property type="entry name" value="Ubiquitin-like_domsf"/>
</dbReference>
<gene>
    <name evidence="4" type="ORF">SPPG_07569</name>
</gene>
<dbReference type="AlphaFoldDB" id="A0A0L0H7I7"/>
<dbReference type="RefSeq" id="XP_016605222.1">
    <property type="nucleotide sequence ID" value="XM_016755737.1"/>
</dbReference>
<protein>
    <recommendedName>
        <fullName evidence="6">UBX domain-containing protein</fullName>
    </recommendedName>
</protein>
<dbReference type="STRING" id="645134.A0A0L0H7I7"/>
<dbReference type="PROSITE" id="PS50030">
    <property type="entry name" value="UBA"/>
    <property type="match status" value="1"/>
</dbReference>
<evidence type="ECO:0000313" key="5">
    <source>
        <dbReference type="Proteomes" id="UP000053201"/>
    </source>
</evidence>
<dbReference type="GO" id="GO:0031146">
    <property type="term" value="P:SCF-dependent proteasomal ubiquitin-dependent protein catabolic process"/>
    <property type="evidence" value="ECO:0007669"/>
    <property type="project" value="TreeGrafter"/>
</dbReference>
<sequence>MSEESNDGLLASLMDMGFDYFISRKALADGDVRTVEDAVSWIIAKTQDSSATSDIGLVTLPPLQPSRPEPLAITNPFRSAEPSTSSINSVETQCTSTNVQEPDNPTPISLVSAAHLEERPSITSRHKTTRKTCADIATARALNEAKRFKKSQQESKIQILRQIKEDRETQKDRKRHVEPCNSIGQSPGTPKPLVNSDAAIQIRLPSGAVLRRAFSPSTYVVTLFASVRDSAQGKDRVDCGDHFTLLQPFPRRLFVEDECKTLSLQDAGLVPNASLNVMRCNSQPSSPSGPAQLAGAQPMNMTLEEIRVHEEVTDGGERDENTLDDNDNENEEDINVIDEVHHDWGGEGHLLTTDPVPLDTAQPHRPTRNPLSWPVAGLKRRAGFHTPVSLKEICMRRIESLLATPATPTAYLRSLRFLPGTIGSTLCTRLLHQNELNASMLTKLSVCPINTLDLSHYTLATDSLLRVIGERLWPMLTNLNLSGCEVVTDAGIWALKPLKSLEELDLSECRISDRVAHALPALTSLTSLSVAKTKITSCFLSTLLGTDLANSLRSLNLSYCTKLATADIFRTLSSFSQLCTLHLTNMPFKSPVASPPTGTFKELRYLDVRLSGITDLEVMNIICAFESLEELDTAGCEGISVVGLSGIARALQNLRAITFPSHQLTDDVLALFCEFPLHSLNLSNFVNLTDAAAEHISRLATTLVSLSLEGTGITDASLCQFEQLRSLTTLHLDRTHVGDAGICHLKPLRYIHHLSLMQTEITSEALRILSECEFNRTIRVLNVARTAVDDDGIYSLKGMVQLSALNLDFTRVTFACLETLAELPHLQPVRLAGIHE</sequence>
<name>A0A0L0H7I7_SPIPD</name>
<dbReference type="InterPro" id="IPR001012">
    <property type="entry name" value="UBX_dom"/>
</dbReference>
<dbReference type="InterPro" id="IPR001611">
    <property type="entry name" value="Leu-rich_rpt"/>
</dbReference>
<dbReference type="OrthoDB" id="120976at2759"/>
<feature type="compositionally biased region" description="Basic and acidic residues" evidence="1">
    <location>
        <begin position="164"/>
        <end position="178"/>
    </location>
</feature>
<dbReference type="Pfam" id="PF00789">
    <property type="entry name" value="UBX"/>
    <property type="match status" value="1"/>
</dbReference>
<dbReference type="Pfam" id="PF22562">
    <property type="entry name" value="UBA_7"/>
    <property type="match status" value="1"/>
</dbReference>
<dbReference type="OMA" id="WEDAVNY"/>
<evidence type="ECO:0008006" key="6">
    <source>
        <dbReference type="Google" id="ProtNLM"/>
    </source>
</evidence>
<feature type="domain" description="UBA" evidence="2">
    <location>
        <begin position="1"/>
        <end position="45"/>
    </location>
</feature>
<dbReference type="PROSITE" id="PS50033">
    <property type="entry name" value="UBX"/>
    <property type="match status" value="1"/>
</dbReference>